<dbReference type="InterPro" id="IPR051132">
    <property type="entry name" value="3-5_Exonuclease_domain"/>
</dbReference>
<dbReference type="AlphaFoldDB" id="A0A6A5TRD1"/>
<reference evidence="5" key="1">
    <citation type="journal article" date="2020" name="Stud. Mycol.">
        <title>101 Dothideomycetes genomes: a test case for predicting lifestyles and emergence of pathogens.</title>
        <authorList>
            <person name="Haridas S."/>
            <person name="Albert R."/>
            <person name="Binder M."/>
            <person name="Bloem J."/>
            <person name="Labutti K."/>
            <person name="Salamov A."/>
            <person name="Andreopoulos B."/>
            <person name="Baker S."/>
            <person name="Barry K."/>
            <person name="Bills G."/>
            <person name="Bluhm B."/>
            <person name="Cannon C."/>
            <person name="Castanera R."/>
            <person name="Culley D."/>
            <person name="Daum C."/>
            <person name="Ezra D."/>
            <person name="Gonzalez J."/>
            <person name="Henrissat B."/>
            <person name="Kuo A."/>
            <person name="Liang C."/>
            <person name="Lipzen A."/>
            <person name="Lutzoni F."/>
            <person name="Magnuson J."/>
            <person name="Mondo S."/>
            <person name="Nolan M."/>
            <person name="Ohm R."/>
            <person name="Pangilinan J."/>
            <person name="Park H.-J."/>
            <person name="Ramirez L."/>
            <person name="Alfaro M."/>
            <person name="Sun H."/>
            <person name="Tritt A."/>
            <person name="Yoshinaga Y."/>
            <person name="Zwiers L.-H."/>
            <person name="Turgeon B."/>
            <person name="Goodwin S."/>
            <person name="Spatafora J."/>
            <person name="Crous P."/>
            <person name="Grigoriev I."/>
        </authorList>
    </citation>
    <scope>NUCLEOTIDE SEQUENCE</scope>
    <source>
        <strain evidence="5">CBS 675.92</strain>
    </source>
</reference>
<accession>A0A6A5TRD1</accession>
<dbReference type="InterPro" id="IPR002121">
    <property type="entry name" value="HRDC_dom"/>
</dbReference>
<dbReference type="PROSITE" id="PS50967">
    <property type="entry name" value="HRDC"/>
    <property type="match status" value="1"/>
</dbReference>
<dbReference type="GO" id="GO:0005737">
    <property type="term" value="C:cytoplasm"/>
    <property type="evidence" value="ECO:0007669"/>
    <property type="project" value="TreeGrafter"/>
</dbReference>
<dbReference type="Gene3D" id="1.10.150.80">
    <property type="entry name" value="HRDC domain"/>
    <property type="match status" value="1"/>
</dbReference>
<organism evidence="5 6">
    <name type="scientific">Byssothecium circinans</name>
    <dbReference type="NCBI Taxonomy" id="147558"/>
    <lineage>
        <taxon>Eukaryota</taxon>
        <taxon>Fungi</taxon>
        <taxon>Dikarya</taxon>
        <taxon>Ascomycota</taxon>
        <taxon>Pezizomycotina</taxon>
        <taxon>Dothideomycetes</taxon>
        <taxon>Pleosporomycetidae</taxon>
        <taxon>Pleosporales</taxon>
        <taxon>Massarineae</taxon>
        <taxon>Massarinaceae</taxon>
        <taxon>Byssothecium</taxon>
    </lineage>
</organism>
<dbReference type="GO" id="GO:0006139">
    <property type="term" value="P:nucleobase-containing compound metabolic process"/>
    <property type="evidence" value="ECO:0007669"/>
    <property type="project" value="InterPro"/>
</dbReference>
<dbReference type="CDD" id="cd06141">
    <property type="entry name" value="WRN_exo"/>
    <property type="match status" value="1"/>
</dbReference>
<dbReference type="InterPro" id="IPR002562">
    <property type="entry name" value="3'-5'_exonuclease_dom"/>
</dbReference>
<dbReference type="OrthoDB" id="1920326at2759"/>
<dbReference type="GO" id="GO:0003676">
    <property type="term" value="F:nucleic acid binding"/>
    <property type="evidence" value="ECO:0007669"/>
    <property type="project" value="InterPro"/>
</dbReference>
<evidence type="ECO:0000313" key="6">
    <source>
        <dbReference type="Proteomes" id="UP000800035"/>
    </source>
</evidence>
<evidence type="ECO:0000256" key="3">
    <source>
        <dbReference type="SAM" id="MobiDB-lite"/>
    </source>
</evidence>
<dbReference type="Pfam" id="PF01612">
    <property type="entry name" value="DNA_pol_A_exo1"/>
    <property type="match status" value="1"/>
</dbReference>
<dbReference type="GO" id="GO:0000166">
    <property type="term" value="F:nucleotide binding"/>
    <property type="evidence" value="ECO:0007669"/>
    <property type="project" value="InterPro"/>
</dbReference>
<feature type="compositionally biased region" description="Basic and acidic residues" evidence="3">
    <location>
        <begin position="268"/>
        <end position="280"/>
    </location>
</feature>
<evidence type="ECO:0000313" key="5">
    <source>
        <dbReference type="EMBL" id="KAF1954269.1"/>
    </source>
</evidence>
<dbReference type="InterPro" id="IPR044876">
    <property type="entry name" value="HRDC_dom_sf"/>
</dbReference>
<dbReference type="Gene3D" id="3.30.420.10">
    <property type="entry name" value="Ribonuclease H-like superfamily/Ribonuclease H"/>
    <property type="match status" value="1"/>
</dbReference>
<protein>
    <recommendedName>
        <fullName evidence="4">HRDC domain-containing protein</fullName>
    </recommendedName>
</protein>
<dbReference type="Pfam" id="PF00570">
    <property type="entry name" value="HRDC"/>
    <property type="match status" value="1"/>
</dbReference>
<dbReference type="SUPFAM" id="SSF53098">
    <property type="entry name" value="Ribonuclease H-like"/>
    <property type="match status" value="1"/>
</dbReference>
<dbReference type="EMBL" id="ML977000">
    <property type="protein sequence ID" value="KAF1954269.1"/>
    <property type="molecule type" value="Genomic_DNA"/>
</dbReference>
<keyword evidence="6" id="KW-1185">Reference proteome</keyword>
<dbReference type="GO" id="GO:0008408">
    <property type="term" value="F:3'-5' exonuclease activity"/>
    <property type="evidence" value="ECO:0007669"/>
    <property type="project" value="InterPro"/>
</dbReference>
<keyword evidence="1" id="KW-0540">Nuclease</keyword>
<dbReference type="PANTHER" id="PTHR13620">
    <property type="entry name" value="3-5 EXONUCLEASE"/>
    <property type="match status" value="1"/>
</dbReference>
<dbReference type="InterPro" id="IPR012337">
    <property type="entry name" value="RNaseH-like_sf"/>
</dbReference>
<dbReference type="InterPro" id="IPR036397">
    <property type="entry name" value="RNaseH_sf"/>
</dbReference>
<feature type="domain" description="HRDC" evidence="4">
    <location>
        <begin position="315"/>
        <end position="395"/>
    </location>
</feature>
<dbReference type="SMART" id="SM00474">
    <property type="entry name" value="35EXOc"/>
    <property type="match status" value="1"/>
</dbReference>
<feature type="region of interest" description="Disordered" evidence="3">
    <location>
        <begin position="402"/>
        <end position="439"/>
    </location>
</feature>
<evidence type="ECO:0000256" key="2">
    <source>
        <dbReference type="ARBA" id="ARBA00022801"/>
    </source>
</evidence>
<dbReference type="SMART" id="SM00341">
    <property type="entry name" value="HRDC"/>
    <property type="match status" value="1"/>
</dbReference>
<dbReference type="SUPFAM" id="SSF47819">
    <property type="entry name" value="HRDC-like"/>
    <property type="match status" value="1"/>
</dbReference>
<gene>
    <name evidence="5" type="ORF">CC80DRAFT_517786</name>
</gene>
<sequence>MQNPPKHPNGGPAKWWSHNLYRGPDDKKIEILYSKDKEHSETYAKMFLDEPVVGFDMEWPWNSDNCLRLQENIGLIQIACESKIALFHIGLHTGTTCEDIIAPSLRKLLESPNIAKAGVNVLNADFRRLKKYFGLNPQGALELSHLHRLVKHSTKPGALSTKLVALADQVKEHLDLPLSKGSVRTSNWRSHLNQQQRDYAAGDAYAGFMLFHCMNAKRAAMDPVPPLPIFADKYPPNGGQRGLRLHPVVEGCDPIMAEAFFRQSVQEKNTEENLEDESKVPDLAISEASKTQNVQKEGKKKVRTGPTNKVTEPMDAKTNALYDQLVERRKVLSSAMGMPPYIVANNAVLEGLARRRPVKHDELLEVKGIGKRTQEQYGAEWLEVIAQFLASYIVAPNSVLSNVQQPTTPTHNPRRRKLETKDSPDSSPAFGSPIQRTPQLHTGLSFGLAQTSLDAGDVMANGPPSPTIYASSHPEPAPHIAIQDRINALQQQRARENLGMPAQQPTDVTDSDSDDSAAFATPPSRPGSELKRKRSITELEEKKAVPFALAQPPPLSPQSKIFRNKLVAFSKRVTCKLPKQISHALPIVSDLTLDCIARCAPRTEEDLNRIPGIEGFVDACKATDTDLLKNIIKFAPAKL</sequence>
<evidence type="ECO:0000256" key="1">
    <source>
        <dbReference type="ARBA" id="ARBA00022722"/>
    </source>
</evidence>
<dbReference type="InterPro" id="IPR010997">
    <property type="entry name" value="HRDC-like_sf"/>
</dbReference>
<proteinExistence type="predicted"/>
<feature type="region of interest" description="Disordered" evidence="3">
    <location>
        <begin position="267"/>
        <end position="313"/>
    </location>
</feature>
<evidence type="ECO:0000259" key="4">
    <source>
        <dbReference type="PROSITE" id="PS50967"/>
    </source>
</evidence>
<name>A0A6A5TRD1_9PLEO</name>
<feature type="region of interest" description="Disordered" evidence="3">
    <location>
        <begin position="500"/>
        <end position="533"/>
    </location>
</feature>
<dbReference type="PANTHER" id="PTHR13620:SF104">
    <property type="entry name" value="EXONUCLEASE 3'-5' DOMAIN-CONTAINING PROTEIN 2"/>
    <property type="match status" value="1"/>
</dbReference>
<keyword evidence="2" id="KW-0378">Hydrolase</keyword>
<feature type="compositionally biased region" description="Polar residues" evidence="3">
    <location>
        <begin position="402"/>
        <end position="411"/>
    </location>
</feature>
<feature type="region of interest" description="Disordered" evidence="3">
    <location>
        <begin position="455"/>
        <end position="475"/>
    </location>
</feature>
<dbReference type="GO" id="GO:0005634">
    <property type="term" value="C:nucleus"/>
    <property type="evidence" value="ECO:0007669"/>
    <property type="project" value="TreeGrafter"/>
</dbReference>
<dbReference type="Proteomes" id="UP000800035">
    <property type="component" value="Unassembled WGS sequence"/>
</dbReference>